<feature type="compositionally biased region" description="Basic residues" evidence="1">
    <location>
        <begin position="93"/>
        <end position="105"/>
    </location>
</feature>
<keyword evidence="4" id="KW-1185">Reference proteome</keyword>
<dbReference type="EMBL" id="JACJIQ010000011">
    <property type="protein sequence ID" value="MBA9078108.1"/>
    <property type="molecule type" value="Genomic_DNA"/>
</dbReference>
<evidence type="ECO:0000313" key="3">
    <source>
        <dbReference type="EMBL" id="MBA9078108.1"/>
    </source>
</evidence>
<dbReference type="Proteomes" id="UP000563094">
    <property type="component" value="Unassembled WGS sequence"/>
</dbReference>
<feature type="region of interest" description="Disordered" evidence="1">
    <location>
        <begin position="91"/>
        <end position="115"/>
    </location>
</feature>
<gene>
    <name evidence="3" type="ORF">FHS90_002832</name>
</gene>
<evidence type="ECO:0000256" key="1">
    <source>
        <dbReference type="SAM" id="MobiDB-lite"/>
    </source>
</evidence>
<dbReference type="AlphaFoldDB" id="A0A839GUL1"/>
<dbReference type="InterPro" id="IPR019861">
    <property type="entry name" value="PorP/SprF_Bacteroidetes"/>
</dbReference>
<dbReference type="Pfam" id="PF11751">
    <property type="entry name" value="PorP_SprF"/>
    <property type="match status" value="1"/>
</dbReference>
<feature type="chain" id="PRO_5032358284" evidence="2">
    <location>
        <begin position="21"/>
        <end position="343"/>
    </location>
</feature>
<comment type="caution">
    <text evidence="3">The sequence shown here is derived from an EMBL/GenBank/DDBJ whole genome shotgun (WGS) entry which is preliminary data.</text>
</comment>
<organism evidence="3 4">
    <name type="scientific">Rufibacter quisquiliarum</name>
    <dbReference type="NCBI Taxonomy" id="1549639"/>
    <lineage>
        <taxon>Bacteria</taxon>
        <taxon>Pseudomonadati</taxon>
        <taxon>Bacteroidota</taxon>
        <taxon>Cytophagia</taxon>
        <taxon>Cytophagales</taxon>
        <taxon>Hymenobacteraceae</taxon>
        <taxon>Rufibacter</taxon>
    </lineage>
</organism>
<evidence type="ECO:0000313" key="4">
    <source>
        <dbReference type="Proteomes" id="UP000563094"/>
    </source>
</evidence>
<protein>
    <submittedName>
        <fullName evidence="3">Type IX secretion system PorP/SprF family membrane protein</fullName>
    </submittedName>
</protein>
<evidence type="ECO:0000256" key="2">
    <source>
        <dbReference type="SAM" id="SignalP"/>
    </source>
</evidence>
<name>A0A839GUL1_9BACT</name>
<dbReference type="RefSeq" id="WP_182513415.1">
    <property type="nucleotide sequence ID" value="NZ_JACJIQ010000011.1"/>
</dbReference>
<sequence>MKKHLFLLLLLAWLPSFGQAQQLPHYSQYMLNPLLLNPALSGTDNYLDIRTGYRNQWVGLEGAPTSYYLSAHMPLGRLDYINSATSFSPRPISKGKYRNQWKPPHRSTSQKPRAHHGVGALVQVDQAGGLKRTDGQLTYAYHLPLNADLKLSAGVVAGFTQYSLNRDLLTFTAAGDPVTTAREYNRLLPNVGVGVMLYSSRLYAGISVAQVLPTPFSFRNSEPEVPAKQQRHVFAHGGYRFFLGKHFSVMPSLVVKHASPSPVSFDANTKVYWRDQFWVGGSYRHHDATVLMAGFQLRQLLHLGYAYDMTTSALSSVSHGSHELVLGLMLRNKRDIYSPSQYW</sequence>
<accession>A0A839GUL1</accession>
<reference evidence="3 4" key="1">
    <citation type="submission" date="2020-08" db="EMBL/GenBank/DDBJ databases">
        <title>Genomic Encyclopedia of Type Strains, Phase IV (KMG-IV): sequencing the most valuable type-strain genomes for metagenomic binning, comparative biology and taxonomic classification.</title>
        <authorList>
            <person name="Goeker M."/>
        </authorList>
    </citation>
    <scope>NUCLEOTIDE SEQUENCE [LARGE SCALE GENOMIC DNA]</scope>
    <source>
        <strain evidence="3 4">DSM 29854</strain>
    </source>
</reference>
<feature type="signal peptide" evidence="2">
    <location>
        <begin position="1"/>
        <end position="20"/>
    </location>
</feature>
<keyword evidence="2" id="KW-0732">Signal</keyword>
<dbReference type="NCBIfam" id="TIGR03519">
    <property type="entry name" value="T9SS_PorP_fam"/>
    <property type="match status" value="1"/>
</dbReference>
<proteinExistence type="predicted"/>